<dbReference type="AlphaFoldDB" id="U5CM64"/>
<sequence>MEKKKKKDTPKSNPQPGTTDSGIKDDQTQTVGASMIKRTSRTGSPSNDNLNALNQNQFPPVLQWPYTPQPTIEHSTIVKHSPLTQNPLPYLNHRKPLNLNQAQQASGFWPPRPEFPSGPGAYFPSAPPPTITESNWQAPTVLGASSGNEHAAPAYCYHGGYSYPMGFPGPWDPSTWWGQPQTQSPYVYPPPPHPPPYVYLPPPHPMTEGSAVVQPYQRGVIRPPAGLSQKHQRLWEAQSAENVHLWTALRRLETEIASYRVKITKLESMLQSLKPQQDAGIEGSTLQTTRKGRTKRSTAPMANTLNSPENIQPRPRGRRPKGPAEAKEQLNPEKEISHKADDREQAFSPIAQQESEQKIPMILTNGGGFELNGSNKPIPSLDFQNMVSYQNQVNQETVGNQISAFVTKPTSEMPGKRNTDEQKSLFFMPGQVVKGAESSDHASMSFRGVGNGVHGWPQAMMQSENCARNIMDMRSHLFYDHGNALRQGNKVLSGWSCVGEEDQDDAEQSRKEDGDDEEMEDDSSSAVDEMSKPKVEGSLGLDSRAQIAKGLTQLNRW</sequence>
<feature type="compositionally biased region" description="Basic and acidic residues" evidence="1">
    <location>
        <begin position="322"/>
        <end position="342"/>
    </location>
</feature>
<reference evidence="3" key="1">
    <citation type="journal article" date="2013" name="Science">
        <title>The Amborella genome and the evolution of flowering plants.</title>
        <authorList>
            <consortium name="Amborella Genome Project"/>
        </authorList>
    </citation>
    <scope>NUCLEOTIDE SEQUENCE [LARGE SCALE GENOMIC DNA]</scope>
</reference>
<dbReference type="eggNOG" id="ENOG502RPA4">
    <property type="taxonomic scope" value="Eukaryota"/>
</dbReference>
<feature type="region of interest" description="Disordered" evidence="1">
    <location>
        <begin position="273"/>
        <end position="342"/>
    </location>
</feature>
<dbReference type="HOGENOM" id="CLU_545637_0_0_1"/>
<feature type="region of interest" description="Disordered" evidence="1">
    <location>
        <begin position="499"/>
        <end position="544"/>
    </location>
</feature>
<accession>U5CM64</accession>
<feature type="compositionally biased region" description="Polar residues" evidence="1">
    <location>
        <begin position="41"/>
        <end position="54"/>
    </location>
</feature>
<dbReference type="OrthoDB" id="1913411at2759"/>
<dbReference type="Proteomes" id="UP000017836">
    <property type="component" value="Unassembled WGS sequence"/>
</dbReference>
<feature type="region of interest" description="Disordered" evidence="1">
    <location>
        <begin position="1"/>
        <end position="54"/>
    </location>
</feature>
<organism evidence="2 3">
    <name type="scientific">Amborella trichopoda</name>
    <dbReference type="NCBI Taxonomy" id="13333"/>
    <lineage>
        <taxon>Eukaryota</taxon>
        <taxon>Viridiplantae</taxon>
        <taxon>Streptophyta</taxon>
        <taxon>Embryophyta</taxon>
        <taxon>Tracheophyta</taxon>
        <taxon>Spermatophyta</taxon>
        <taxon>Magnoliopsida</taxon>
        <taxon>Amborellales</taxon>
        <taxon>Amborellaceae</taxon>
        <taxon>Amborella</taxon>
    </lineage>
</organism>
<protein>
    <submittedName>
        <fullName evidence="2">Uncharacterized protein</fullName>
    </submittedName>
</protein>
<proteinExistence type="predicted"/>
<dbReference type="OMA" id="WSFVNEE"/>
<evidence type="ECO:0000313" key="2">
    <source>
        <dbReference type="EMBL" id="ERN14216.1"/>
    </source>
</evidence>
<dbReference type="Gramene" id="ERN14216">
    <property type="protein sequence ID" value="ERN14216"/>
    <property type="gene ID" value="AMTR_s00033p00114960"/>
</dbReference>
<gene>
    <name evidence="2" type="ORF">AMTR_s00033p00114960</name>
</gene>
<dbReference type="EMBL" id="KI392557">
    <property type="protein sequence ID" value="ERN14216.1"/>
    <property type="molecule type" value="Genomic_DNA"/>
</dbReference>
<evidence type="ECO:0000256" key="1">
    <source>
        <dbReference type="SAM" id="MobiDB-lite"/>
    </source>
</evidence>
<feature type="compositionally biased region" description="Acidic residues" evidence="1">
    <location>
        <begin position="514"/>
        <end position="523"/>
    </location>
</feature>
<feature type="compositionally biased region" description="Polar residues" evidence="1">
    <location>
        <begin position="300"/>
        <end position="310"/>
    </location>
</feature>
<feature type="compositionally biased region" description="Polar residues" evidence="1">
    <location>
        <begin position="11"/>
        <end position="21"/>
    </location>
</feature>
<name>U5CM64_AMBTC</name>
<evidence type="ECO:0000313" key="3">
    <source>
        <dbReference type="Proteomes" id="UP000017836"/>
    </source>
</evidence>
<keyword evidence="3" id="KW-1185">Reference proteome</keyword>